<dbReference type="SUPFAM" id="SSF54285">
    <property type="entry name" value="MoaD/ThiS"/>
    <property type="match status" value="1"/>
</dbReference>
<dbReference type="InterPro" id="IPR003749">
    <property type="entry name" value="ThiS/MoaD-like"/>
</dbReference>
<dbReference type="InterPro" id="IPR016155">
    <property type="entry name" value="Mopterin_synth/thiamin_S_b"/>
</dbReference>
<sequence>MPSIKILFFAAARELVGGVQQVDVEIQPRADSSGVLYLRDVRTYLAGAFPDLDSIIADVTLALNMQYVDAEAEGTLSLQDGDEVALIPPISGG</sequence>
<dbReference type="EMBL" id="SDOX01000020">
    <property type="protein sequence ID" value="TFJ84111.1"/>
    <property type="molecule type" value="Genomic_DNA"/>
</dbReference>
<gene>
    <name evidence="2" type="ORF">NSK_004584</name>
</gene>
<comment type="caution">
    <text evidence="2">The sequence shown here is derived from an EMBL/GenBank/DDBJ whole genome shotgun (WGS) entry which is preliminary data.</text>
</comment>
<reference evidence="2 3" key="1">
    <citation type="submission" date="2019-01" db="EMBL/GenBank/DDBJ databases">
        <title>Nuclear Genome Assembly of the Microalgal Biofuel strain Nannochloropsis salina CCMP1776.</title>
        <authorList>
            <person name="Hovde B."/>
        </authorList>
    </citation>
    <scope>NUCLEOTIDE SEQUENCE [LARGE SCALE GENOMIC DNA]</scope>
    <source>
        <strain evidence="2 3">CCMP1776</strain>
    </source>
</reference>
<proteinExistence type="predicted"/>
<evidence type="ECO:0008006" key="4">
    <source>
        <dbReference type="Google" id="ProtNLM"/>
    </source>
</evidence>
<dbReference type="GO" id="GO:1990133">
    <property type="term" value="C:molybdopterin adenylyltransferase complex"/>
    <property type="evidence" value="ECO:0007669"/>
    <property type="project" value="TreeGrafter"/>
</dbReference>
<dbReference type="Proteomes" id="UP000355283">
    <property type="component" value="Unassembled WGS sequence"/>
</dbReference>
<dbReference type="InterPro" id="IPR044672">
    <property type="entry name" value="MOCS2A"/>
</dbReference>
<dbReference type="CDD" id="cd00754">
    <property type="entry name" value="Ubl_MoaD"/>
    <property type="match status" value="1"/>
</dbReference>
<dbReference type="OrthoDB" id="5531344at2759"/>
<evidence type="ECO:0000256" key="1">
    <source>
        <dbReference type="ARBA" id="ARBA00022741"/>
    </source>
</evidence>
<accession>A0A4D9CXK1</accession>
<dbReference type="PANTHER" id="PTHR33359">
    <property type="entry name" value="MOLYBDOPTERIN SYNTHASE SULFUR CARRIER SUBUNIT"/>
    <property type="match status" value="1"/>
</dbReference>
<keyword evidence="3" id="KW-1185">Reference proteome</keyword>
<dbReference type="Pfam" id="PF02597">
    <property type="entry name" value="ThiS"/>
    <property type="match status" value="1"/>
</dbReference>
<organism evidence="2 3">
    <name type="scientific">Nannochloropsis salina CCMP1776</name>
    <dbReference type="NCBI Taxonomy" id="1027361"/>
    <lineage>
        <taxon>Eukaryota</taxon>
        <taxon>Sar</taxon>
        <taxon>Stramenopiles</taxon>
        <taxon>Ochrophyta</taxon>
        <taxon>Eustigmatophyceae</taxon>
        <taxon>Eustigmatales</taxon>
        <taxon>Monodopsidaceae</taxon>
        <taxon>Microchloropsis</taxon>
        <taxon>Microchloropsis salina</taxon>
    </lineage>
</organism>
<protein>
    <recommendedName>
        <fullName evidence="4">Sulfur carrier protein MOCS2A</fullName>
    </recommendedName>
</protein>
<dbReference type="Gene3D" id="3.10.20.30">
    <property type="match status" value="1"/>
</dbReference>
<dbReference type="UniPathway" id="UPA00344"/>
<dbReference type="PANTHER" id="PTHR33359:SF1">
    <property type="entry name" value="MOLYBDOPTERIN SYNTHASE SULFUR CARRIER SUBUNIT"/>
    <property type="match status" value="1"/>
</dbReference>
<dbReference type="AlphaFoldDB" id="A0A4D9CXK1"/>
<dbReference type="GO" id="GO:0006777">
    <property type="term" value="P:Mo-molybdopterin cofactor biosynthetic process"/>
    <property type="evidence" value="ECO:0007669"/>
    <property type="project" value="InterPro"/>
</dbReference>
<name>A0A4D9CXK1_9STRA</name>
<evidence type="ECO:0000313" key="3">
    <source>
        <dbReference type="Proteomes" id="UP000355283"/>
    </source>
</evidence>
<evidence type="ECO:0000313" key="2">
    <source>
        <dbReference type="EMBL" id="TFJ84111.1"/>
    </source>
</evidence>
<keyword evidence="1" id="KW-0547">Nucleotide-binding</keyword>
<dbReference type="InterPro" id="IPR012675">
    <property type="entry name" value="Beta-grasp_dom_sf"/>
</dbReference>
<dbReference type="GO" id="GO:0000166">
    <property type="term" value="F:nucleotide binding"/>
    <property type="evidence" value="ECO:0007669"/>
    <property type="project" value="UniProtKB-KW"/>
</dbReference>